<evidence type="ECO:0000259" key="13">
    <source>
        <dbReference type="Pfam" id="PF10099"/>
    </source>
</evidence>
<organism evidence="14 15">
    <name type="scientific">Geodermatophilus ruber</name>
    <dbReference type="NCBI Taxonomy" id="504800"/>
    <lineage>
        <taxon>Bacteria</taxon>
        <taxon>Bacillati</taxon>
        <taxon>Actinomycetota</taxon>
        <taxon>Actinomycetes</taxon>
        <taxon>Geodermatophilales</taxon>
        <taxon>Geodermatophilaceae</taxon>
        <taxon>Geodermatophilus</taxon>
    </lineage>
</organism>
<sequence>MSAHPGPAARREGHERFDQLAVGWALHALEPEEEALVAAHLPECLRCLRTVAETAEVMGAMATDLPQPSPAERLRAQLRAAVEQTPQVPRLDDPPGPAEPAGPVPAARPGRDPTTGPPDYRVPPPLDDDVAPSAWRRVLPNALVAAVVAAILALGTWNVVLGTARDEARTAAAEQAGILNALLAPGRTAVAALSDDDGAAVATVVVRTGQLQVVTHGLPVNDDERQTYVVWGIGEGADVALGTFDVVHPRMELKTVGSASTGPDGYATYGISLEPGRQAPPEPSEYVAIGEVPS</sequence>
<dbReference type="InterPro" id="IPR051474">
    <property type="entry name" value="Anti-sigma-K/W_factor"/>
</dbReference>
<feature type="region of interest" description="Disordered" evidence="11">
    <location>
        <begin position="84"/>
        <end position="128"/>
    </location>
</feature>
<gene>
    <name evidence="14" type="ORF">SAMN04488085_107175</name>
</gene>
<comment type="subcellular location">
    <subcellularLocation>
        <location evidence="2">Cell membrane</location>
    </subcellularLocation>
    <subcellularLocation>
        <location evidence="1">Membrane</location>
        <topology evidence="1">Single-pass membrane protein</topology>
    </subcellularLocation>
</comment>
<evidence type="ECO:0000256" key="9">
    <source>
        <dbReference type="ARBA" id="ARBA00029829"/>
    </source>
</evidence>
<dbReference type="PANTHER" id="PTHR37461">
    <property type="entry name" value="ANTI-SIGMA-K FACTOR RSKA"/>
    <property type="match status" value="1"/>
</dbReference>
<keyword evidence="7 12" id="KW-0472">Membrane</keyword>
<keyword evidence="8" id="KW-0804">Transcription</keyword>
<dbReference type="RefSeq" id="WP_091325248.1">
    <property type="nucleotide sequence ID" value="NZ_FOSW01000007.1"/>
</dbReference>
<dbReference type="AlphaFoldDB" id="A0A1I4FJE5"/>
<accession>A0A1I4FJE5</accession>
<evidence type="ECO:0000256" key="6">
    <source>
        <dbReference type="ARBA" id="ARBA00023015"/>
    </source>
</evidence>
<evidence type="ECO:0000256" key="12">
    <source>
        <dbReference type="SAM" id="Phobius"/>
    </source>
</evidence>
<evidence type="ECO:0000256" key="1">
    <source>
        <dbReference type="ARBA" id="ARBA00004167"/>
    </source>
</evidence>
<evidence type="ECO:0000256" key="2">
    <source>
        <dbReference type="ARBA" id="ARBA00004236"/>
    </source>
</evidence>
<dbReference type="InterPro" id="IPR041916">
    <property type="entry name" value="Anti_sigma_zinc_sf"/>
</dbReference>
<dbReference type="EMBL" id="FOSW01000007">
    <property type="protein sequence ID" value="SFL17430.1"/>
    <property type="molecule type" value="Genomic_DNA"/>
</dbReference>
<evidence type="ECO:0000256" key="3">
    <source>
        <dbReference type="ARBA" id="ARBA00022475"/>
    </source>
</evidence>
<dbReference type="STRING" id="504800.SAMN04488085_107175"/>
<keyword evidence="4 12" id="KW-0812">Transmembrane</keyword>
<dbReference type="GO" id="GO:0006417">
    <property type="term" value="P:regulation of translation"/>
    <property type="evidence" value="ECO:0007669"/>
    <property type="project" value="TreeGrafter"/>
</dbReference>
<dbReference type="OrthoDB" id="5183209at2"/>
<keyword evidence="5 12" id="KW-1133">Transmembrane helix</keyword>
<reference evidence="14 15" key="1">
    <citation type="submission" date="2016-10" db="EMBL/GenBank/DDBJ databases">
        <authorList>
            <person name="de Groot N.N."/>
        </authorList>
    </citation>
    <scope>NUCLEOTIDE SEQUENCE [LARGE SCALE GENOMIC DNA]</scope>
    <source>
        <strain evidence="14 15">DSM 45317</strain>
    </source>
</reference>
<dbReference type="GO" id="GO:0016989">
    <property type="term" value="F:sigma factor antagonist activity"/>
    <property type="evidence" value="ECO:0007669"/>
    <property type="project" value="TreeGrafter"/>
</dbReference>
<evidence type="ECO:0000256" key="5">
    <source>
        <dbReference type="ARBA" id="ARBA00022989"/>
    </source>
</evidence>
<dbReference type="PANTHER" id="PTHR37461:SF1">
    <property type="entry name" value="ANTI-SIGMA-K FACTOR RSKA"/>
    <property type="match status" value="1"/>
</dbReference>
<feature type="compositionally biased region" description="Pro residues" evidence="11">
    <location>
        <begin position="94"/>
        <end position="103"/>
    </location>
</feature>
<dbReference type="InParanoid" id="A0A1I4FJE5"/>
<proteinExistence type="predicted"/>
<protein>
    <recommendedName>
        <fullName evidence="10">Regulator of SigK</fullName>
    </recommendedName>
    <alternativeName>
        <fullName evidence="9">Sigma-K anti-sigma factor RskA</fullName>
    </alternativeName>
</protein>
<feature type="transmembrane region" description="Helical" evidence="12">
    <location>
        <begin position="142"/>
        <end position="160"/>
    </location>
</feature>
<keyword evidence="6" id="KW-0805">Transcription regulation</keyword>
<keyword evidence="15" id="KW-1185">Reference proteome</keyword>
<evidence type="ECO:0000256" key="8">
    <source>
        <dbReference type="ARBA" id="ARBA00023163"/>
    </source>
</evidence>
<evidence type="ECO:0000256" key="11">
    <source>
        <dbReference type="SAM" id="MobiDB-lite"/>
    </source>
</evidence>
<evidence type="ECO:0000313" key="15">
    <source>
        <dbReference type="Proteomes" id="UP000199152"/>
    </source>
</evidence>
<feature type="domain" description="Anti-sigma K factor RskA C-terminal" evidence="13">
    <location>
        <begin position="144"/>
        <end position="284"/>
    </location>
</feature>
<evidence type="ECO:0000256" key="7">
    <source>
        <dbReference type="ARBA" id="ARBA00023136"/>
    </source>
</evidence>
<dbReference type="Proteomes" id="UP000199152">
    <property type="component" value="Unassembled WGS sequence"/>
</dbReference>
<evidence type="ECO:0000313" key="14">
    <source>
        <dbReference type="EMBL" id="SFL17430.1"/>
    </source>
</evidence>
<keyword evidence="3" id="KW-1003">Cell membrane</keyword>
<evidence type="ECO:0000256" key="4">
    <source>
        <dbReference type="ARBA" id="ARBA00022692"/>
    </source>
</evidence>
<dbReference type="GO" id="GO:0005886">
    <property type="term" value="C:plasma membrane"/>
    <property type="evidence" value="ECO:0007669"/>
    <property type="project" value="UniProtKB-SubCell"/>
</dbReference>
<dbReference type="Pfam" id="PF10099">
    <property type="entry name" value="RskA_C"/>
    <property type="match status" value="1"/>
</dbReference>
<evidence type="ECO:0000256" key="10">
    <source>
        <dbReference type="ARBA" id="ARBA00030803"/>
    </source>
</evidence>
<name>A0A1I4FJE5_9ACTN</name>
<dbReference type="InterPro" id="IPR018764">
    <property type="entry name" value="RskA_C"/>
</dbReference>
<dbReference type="Gene3D" id="1.10.10.1320">
    <property type="entry name" value="Anti-sigma factor, zinc-finger domain"/>
    <property type="match status" value="1"/>
</dbReference>